<dbReference type="InterPro" id="IPR008969">
    <property type="entry name" value="CarboxyPept-like_regulatory"/>
</dbReference>
<dbReference type="Pfam" id="PF07690">
    <property type="entry name" value="MFS_1"/>
    <property type="match status" value="1"/>
</dbReference>
<dbReference type="SUPFAM" id="SSF103473">
    <property type="entry name" value="MFS general substrate transporter"/>
    <property type="match status" value="1"/>
</dbReference>
<feature type="transmembrane region" description="Helical" evidence="9">
    <location>
        <begin position="256"/>
        <end position="273"/>
    </location>
</feature>
<evidence type="ECO:0000256" key="9">
    <source>
        <dbReference type="SAM" id="Phobius"/>
    </source>
</evidence>
<dbReference type="PROSITE" id="PS00216">
    <property type="entry name" value="SUGAR_TRANSPORT_1"/>
    <property type="match status" value="1"/>
</dbReference>
<dbReference type="EMBL" id="MLCF01000077">
    <property type="protein sequence ID" value="OIV36752.1"/>
    <property type="molecule type" value="Genomic_DNA"/>
</dbReference>
<feature type="transmembrane region" description="Helical" evidence="9">
    <location>
        <begin position="224"/>
        <end position="244"/>
    </location>
</feature>
<dbReference type="RefSeq" id="WP_071657279.1">
    <property type="nucleotide sequence ID" value="NZ_MLCF01000077.1"/>
</dbReference>
<name>A0A1J7C5C5_9ACTN</name>
<feature type="transmembrane region" description="Helical" evidence="9">
    <location>
        <begin position="36"/>
        <end position="61"/>
    </location>
</feature>
<evidence type="ECO:0000256" key="6">
    <source>
        <dbReference type="ARBA" id="ARBA00023136"/>
    </source>
</evidence>
<dbReference type="CDD" id="cd17321">
    <property type="entry name" value="MFS_MMR_MDR_like"/>
    <property type="match status" value="1"/>
</dbReference>
<feature type="transmembrane region" description="Helical" evidence="9">
    <location>
        <begin position="387"/>
        <end position="411"/>
    </location>
</feature>
<dbReference type="InterPro" id="IPR004638">
    <property type="entry name" value="EmrB-like"/>
</dbReference>
<dbReference type="Proteomes" id="UP000243342">
    <property type="component" value="Unassembled WGS sequence"/>
</dbReference>
<evidence type="ECO:0000256" key="4">
    <source>
        <dbReference type="ARBA" id="ARBA00022692"/>
    </source>
</evidence>
<feature type="transmembrane region" description="Helical" evidence="9">
    <location>
        <begin position="294"/>
        <end position="317"/>
    </location>
</feature>
<dbReference type="GO" id="GO:0022857">
    <property type="term" value="F:transmembrane transporter activity"/>
    <property type="evidence" value="ECO:0007669"/>
    <property type="project" value="InterPro"/>
</dbReference>
<dbReference type="GO" id="GO:0046677">
    <property type="term" value="P:response to antibiotic"/>
    <property type="evidence" value="ECO:0007669"/>
    <property type="project" value="UniProtKB-KW"/>
</dbReference>
<feature type="transmembrane region" description="Helical" evidence="9">
    <location>
        <begin position="472"/>
        <end position="494"/>
    </location>
</feature>
<dbReference type="GO" id="GO:0005886">
    <property type="term" value="C:plasma membrane"/>
    <property type="evidence" value="ECO:0007669"/>
    <property type="project" value="UniProtKB-SubCell"/>
</dbReference>
<feature type="transmembrane region" description="Helical" evidence="9">
    <location>
        <begin position="163"/>
        <end position="185"/>
    </location>
</feature>
<dbReference type="InterPro" id="IPR036259">
    <property type="entry name" value="MFS_trans_sf"/>
</dbReference>
<dbReference type="Gene3D" id="1.20.1250.20">
    <property type="entry name" value="MFS general substrate transporter like domains"/>
    <property type="match status" value="1"/>
</dbReference>
<dbReference type="InterPro" id="IPR020846">
    <property type="entry name" value="MFS_dom"/>
</dbReference>
<feature type="region of interest" description="Disordered" evidence="8">
    <location>
        <begin position="1"/>
        <end position="24"/>
    </location>
</feature>
<feature type="transmembrane region" description="Helical" evidence="9">
    <location>
        <begin position="129"/>
        <end position="151"/>
    </location>
</feature>
<proteinExistence type="predicted"/>
<evidence type="ECO:0000313" key="12">
    <source>
        <dbReference type="Proteomes" id="UP000243342"/>
    </source>
</evidence>
<evidence type="ECO:0000259" key="10">
    <source>
        <dbReference type="PROSITE" id="PS50850"/>
    </source>
</evidence>
<organism evidence="11 12">
    <name type="scientific">Mangrovactinospora gilvigrisea</name>
    <dbReference type="NCBI Taxonomy" id="1428644"/>
    <lineage>
        <taxon>Bacteria</taxon>
        <taxon>Bacillati</taxon>
        <taxon>Actinomycetota</taxon>
        <taxon>Actinomycetes</taxon>
        <taxon>Kitasatosporales</taxon>
        <taxon>Streptomycetaceae</taxon>
        <taxon>Mangrovactinospora</taxon>
    </lineage>
</organism>
<comment type="caution">
    <text evidence="11">The sequence shown here is derived from an EMBL/GenBank/DDBJ whole genome shotgun (WGS) entry which is preliminary data.</text>
</comment>
<dbReference type="NCBIfam" id="TIGR00711">
    <property type="entry name" value="efflux_EmrB"/>
    <property type="match status" value="1"/>
</dbReference>
<protein>
    <submittedName>
        <fullName evidence="11">MFS transporter</fullName>
    </submittedName>
</protein>
<dbReference type="AlphaFoldDB" id="A0A1J7C5C5"/>
<keyword evidence="7" id="KW-0046">Antibiotic resistance</keyword>
<feature type="transmembrane region" description="Helical" evidence="9">
    <location>
        <begin position="431"/>
        <end position="452"/>
    </location>
</feature>
<feature type="transmembrane region" description="Helical" evidence="9">
    <location>
        <begin position="103"/>
        <end position="123"/>
    </location>
</feature>
<dbReference type="SUPFAM" id="SSF49464">
    <property type="entry name" value="Carboxypeptidase regulatory domain-like"/>
    <property type="match status" value="2"/>
</dbReference>
<feature type="compositionally biased region" description="Low complexity" evidence="8">
    <location>
        <begin position="7"/>
        <end position="24"/>
    </location>
</feature>
<dbReference type="SUPFAM" id="SSF49478">
    <property type="entry name" value="Cna protein B-type domain"/>
    <property type="match status" value="1"/>
</dbReference>
<dbReference type="STRING" id="1428644.BIV57_14540"/>
<evidence type="ECO:0000256" key="8">
    <source>
        <dbReference type="SAM" id="MobiDB-lite"/>
    </source>
</evidence>
<dbReference type="InterPro" id="IPR005829">
    <property type="entry name" value="Sugar_transporter_CS"/>
</dbReference>
<feature type="transmembrane region" description="Helical" evidence="9">
    <location>
        <begin position="191"/>
        <end position="212"/>
    </location>
</feature>
<dbReference type="PANTHER" id="PTHR42718:SF46">
    <property type="entry name" value="BLR6921 PROTEIN"/>
    <property type="match status" value="1"/>
</dbReference>
<evidence type="ECO:0000256" key="2">
    <source>
        <dbReference type="ARBA" id="ARBA00022448"/>
    </source>
</evidence>
<keyword evidence="3" id="KW-1003">Cell membrane</keyword>
<feature type="transmembrane region" description="Helical" evidence="9">
    <location>
        <begin position="358"/>
        <end position="375"/>
    </location>
</feature>
<sequence>MSPSSVGATRAEASAPAGARHAGAAAQPTGHSAHRWWVLAVIGLAQLMVVLDATIVNIALPTAQKDLGFNNDGRQWIVTAYSLAFGSLLLLGGRLSDLIGRRITFIVGLVGFAGASALGGAATDFKMLVIARAIQGVMGAILAPAALSLLTTTFTEPKERAKAFGVFGAIAGSGGAIGLLLGGLLTEHLSWRWTLYVNCIIAVFAVIGAATFIKKQVRTEKPHLDWLGTFLAAGGLFCLVYGFANKETHNWSDWMVWAFLAGAGVLLLAFVLWEMVAKHPLLPLRVFADRNRAAAYISVFIAGAGMFGVFLFLTYYLQTTLGYSPVKTGLAFLPMIGMLMIFAQLGMIVLVPRVGGKPLAPVGMLAAAGAMVWLTRLDEHSTYAGHVLPPLLVMGFGLGLAMPTAMSLATYGVAARDQGVASATVNTMQQIGGSIGTALFNTMAATAAANYAKDHLTLPKPELMVKAAIHSYATAYWWAAGFFAVGALITVFLYRAGRPMAGAAAPTVEDGQEPDAVTKEAEMLAIEAGGSTIDAVPQPAYAGAAAESLGTTARMDVVPPNGLVKQGVSPLGGGAGTVSTGTPVLGRVIAPGGGALAGAAVTLIDQNGHQLGRAVSGADGAFELAAPTAGSYLLVGSAQGLQPQVSSVLLGSDPYRTDLRLGGAGGLSGTVRDASGPVEGAVVVVTDSRGEVIGSAVTDASGAYRVAEVSPGTCTVTVNAAAHRPIAGPVEVAESDETVHDVVLSEAAEVSGTVRDGAGRPVPDARVSLVDPAGNVVSTFTTASDGSYAFGDLTGGEYTLIAAGFPPKASPVSVNGEGASLDVTLTHDGE</sequence>
<evidence type="ECO:0000256" key="7">
    <source>
        <dbReference type="ARBA" id="ARBA00023251"/>
    </source>
</evidence>
<comment type="subcellular location">
    <subcellularLocation>
        <location evidence="1">Cell membrane</location>
        <topology evidence="1">Multi-pass membrane protein</topology>
    </subcellularLocation>
</comment>
<feature type="transmembrane region" description="Helical" evidence="9">
    <location>
        <begin position="73"/>
        <end position="91"/>
    </location>
</feature>
<keyword evidence="5 9" id="KW-1133">Transmembrane helix</keyword>
<dbReference type="PANTHER" id="PTHR42718">
    <property type="entry name" value="MAJOR FACILITATOR SUPERFAMILY MULTIDRUG TRANSPORTER MFSC"/>
    <property type="match status" value="1"/>
</dbReference>
<evidence type="ECO:0000256" key="3">
    <source>
        <dbReference type="ARBA" id="ARBA00022475"/>
    </source>
</evidence>
<dbReference type="InterPro" id="IPR011701">
    <property type="entry name" value="MFS"/>
</dbReference>
<evidence type="ECO:0000256" key="1">
    <source>
        <dbReference type="ARBA" id="ARBA00004651"/>
    </source>
</evidence>
<keyword evidence="4 9" id="KW-0812">Transmembrane</keyword>
<evidence type="ECO:0000313" key="11">
    <source>
        <dbReference type="EMBL" id="OIV36752.1"/>
    </source>
</evidence>
<feature type="domain" description="Major facilitator superfamily (MFS) profile" evidence="10">
    <location>
        <begin position="38"/>
        <end position="498"/>
    </location>
</feature>
<dbReference type="Pfam" id="PF13620">
    <property type="entry name" value="CarboxypepD_reg"/>
    <property type="match status" value="3"/>
</dbReference>
<keyword evidence="12" id="KW-1185">Reference proteome</keyword>
<dbReference type="PROSITE" id="PS50850">
    <property type="entry name" value="MFS"/>
    <property type="match status" value="1"/>
</dbReference>
<gene>
    <name evidence="11" type="ORF">BIV57_14540</name>
</gene>
<reference evidence="11 12" key="1">
    <citation type="submission" date="2016-10" db="EMBL/GenBank/DDBJ databases">
        <title>Genome sequence of Streptomyces gilvigriseus MUSC 26.</title>
        <authorList>
            <person name="Lee L.-H."/>
            <person name="Ser H.-L."/>
        </authorList>
    </citation>
    <scope>NUCLEOTIDE SEQUENCE [LARGE SCALE GENOMIC DNA]</scope>
    <source>
        <strain evidence="11 12">MUSC 26</strain>
    </source>
</reference>
<dbReference type="Gene3D" id="1.20.1720.10">
    <property type="entry name" value="Multidrug resistance protein D"/>
    <property type="match status" value="1"/>
</dbReference>
<evidence type="ECO:0000256" key="5">
    <source>
        <dbReference type="ARBA" id="ARBA00022989"/>
    </source>
</evidence>
<keyword evidence="2" id="KW-0813">Transport</keyword>
<accession>A0A1J7C5C5</accession>
<dbReference type="Gene3D" id="2.60.40.1120">
    <property type="entry name" value="Carboxypeptidase-like, regulatory domain"/>
    <property type="match status" value="2"/>
</dbReference>
<keyword evidence="6 9" id="KW-0472">Membrane</keyword>
<feature type="transmembrane region" description="Helical" evidence="9">
    <location>
        <begin position="329"/>
        <end position="351"/>
    </location>
</feature>
<dbReference type="OrthoDB" id="4080117at2"/>